<evidence type="ECO:0000256" key="6">
    <source>
        <dbReference type="HAMAP-Rule" id="MF_01965"/>
    </source>
</evidence>
<evidence type="ECO:0000256" key="1">
    <source>
        <dbReference type="ARBA" id="ARBA00022741"/>
    </source>
</evidence>
<dbReference type="KEGG" id="lpav:PLANPX_5576"/>
<evidence type="ECO:0000256" key="4">
    <source>
        <dbReference type="ARBA" id="ARBA00023027"/>
    </source>
</evidence>
<feature type="binding site" evidence="6">
    <location>
        <position position="234"/>
    </location>
    <ligand>
        <name>(6S)-NADPHX</name>
        <dbReference type="ChEBI" id="CHEBI:64076"/>
    </ligand>
</feature>
<feature type="domain" description="YjeF C-terminal" evidence="7">
    <location>
        <begin position="4"/>
        <end position="293"/>
    </location>
</feature>
<comment type="catalytic activity">
    <reaction evidence="6">
        <text>(6S)-NADHX + ADP = AMP + phosphate + NADH + H(+)</text>
        <dbReference type="Rhea" id="RHEA:32223"/>
        <dbReference type="ChEBI" id="CHEBI:15378"/>
        <dbReference type="ChEBI" id="CHEBI:43474"/>
        <dbReference type="ChEBI" id="CHEBI:57945"/>
        <dbReference type="ChEBI" id="CHEBI:64074"/>
        <dbReference type="ChEBI" id="CHEBI:456215"/>
        <dbReference type="ChEBI" id="CHEBI:456216"/>
        <dbReference type="EC" id="4.2.1.136"/>
    </reaction>
</comment>
<evidence type="ECO:0000256" key="2">
    <source>
        <dbReference type="ARBA" id="ARBA00022840"/>
    </source>
</evidence>
<feature type="binding site" evidence="6">
    <location>
        <position position="165"/>
    </location>
    <ligand>
        <name>(6S)-NADPHX</name>
        <dbReference type="ChEBI" id="CHEBI:64076"/>
    </ligand>
</feature>
<feature type="binding site" evidence="6">
    <location>
        <position position="110"/>
    </location>
    <ligand>
        <name>(6S)-NADPHX</name>
        <dbReference type="ChEBI" id="CHEBI:64076"/>
    </ligand>
</feature>
<dbReference type="PANTHER" id="PTHR12592">
    <property type="entry name" value="ATP-DEPENDENT (S)-NAD(P)H-HYDRATE DEHYDRATASE FAMILY MEMBER"/>
    <property type="match status" value="1"/>
</dbReference>
<dbReference type="EMBL" id="AP021861">
    <property type="protein sequence ID" value="BBO35964.1"/>
    <property type="molecule type" value="Genomic_DNA"/>
</dbReference>
<dbReference type="HAMAP" id="MF_01965">
    <property type="entry name" value="NADHX_dehydratase"/>
    <property type="match status" value="1"/>
</dbReference>
<dbReference type="PROSITE" id="PS51383">
    <property type="entry name" value="YJEF_C_3"/>
    <property type="match status" value="1"/>
</dbReference>
<evidence type="ECO:0000313" key="9">
    <source>
        <dbReference type="Proteomes" id="UP000326837"/>
    </source>
</evidence>
<reference evidence="9" key="1">
    <citation type="submission" date="2019-10" db="EMBL/GenBank/DDBJ databases">
        <title>Lacipirellula parvula gen. nov., sp. nov., representing a lineage of planctomycetes widespread in freshwater anoxic habitats, and description of the family Lacipirellulaceae.</title>
        <authorList>
            <person name="Dedysh S.N."/>
            <person name="Kulichevskaya I.S."/>
            <person name="Beletsky A.V."/>
            <person name="Rakitin A.L."/>
            <person name="Mardanov A.V."/>
            <person name="Ivanova A.A."/>
            <person name="Saltykova V.X."/>
            <person name="Rijpstra W.I.C."/>
            <person name="Sinninghe Damste J.S."/>
            <person name="Ravin N.V."/>
        </authorList>
    </citation>
    <scope>NUCLEOTIDE SEQUENCE [LARGE SCALE GENOMIC DNA]</scope>
    <source>
        <strain evidence="9">PX69</strain>
    </source>
</reference>
<dbReference type="GO" id="GO:0110051">
    <property type="term" value="P:metabolite repair"/>
    <property type="evidence" value="ECO:0007669"/>
    <property type="project" value="TreeGrafter"/>
</dbReference>
<keyword evidence="2 6" id="KW-0067">ATP-binding</keyword>
<keyword evidence="9" id="KW-1185">Reference proteome</keyword>
<dbReference type="Proteomes" id="UP000326837">
    <property type="component" value="Chromosome"/>
</dbReference>
<sequence>MNDVTSEPLPILPPRERDAHKGDFGRLIIVGGSRGMAGAPAMAGLAALRSGAGLLSIATPVSTQPLVAGFSPCFMTIPLVEDDYGLLDYANVVDMLAAREHFDVWALGPGLGQSEGVTELVAQLYRDVPRPMVVDADALNAMSHALQRNPQALAKPAGPRVLTPHPGEFARLTGVAPGGSLAERAQAVGELCRRDPSGQTVVILKGHQSLVGDGNRYAVNGTGNPGMATGGSGDCLTGVIAGLLGQKLSAWDAARLGMHLHGLAGDLAAKELGEVSLIASDLVGYLPAAFQAR</sequence>
<dbReference type="Gene3D" id="3.40.1190.20">
    <property type="match status" value="1"/>
</dbReference>
<dbReference type="GO" id="GO:0046496">
    <property type="term" value="P:nicotinamide nucleotide metabolic process"/>
    <property type="evidence" value="ECO:0007669"/>
    <property type="project" value="UniProtKB-UniRule"/>
</dbReference>
<comment type="subunit">
    <text evidence="6">Homotetramer.</text>
</comment>
<dbReference type="RefSeq" id="WP_152101227.1">
    <property type="nucleotide sequence ID" value="NZ_AP021861.1"/>
</dbReference>
<feature type="binding site" evidence="6">
    <location>
        <position position="39"/>
    </location>
    <ligand>
        <name>(6S)-NADPHX</name>
        <dbReference type="ChEBI" id="CHEBI:64076"/>
    </ligand>
</feature>
<comment type="function">
    <text evidence="6">Catalyzes the dehydration of the S-form of NAD(P)HX at the expense of ADP, which is converted to AMP. Together with NAD(P)HX epimerase, which catalyzes the epimerization of the S- and R-forms, the enzyme allows the repair of both epimers of NAD(P)HX, a damaged form of NAD(P)H that is a result of enzymatic or heat-dependent hydration.</text>
</comment>
<keyword evidence="5 6" id="KW-0456">Lyase</keyword>
<dbReference type="AlphaFoldDB" id="A0A5K7XGF2"/>
<dbReference type="NCBIfam" id="TIGR00196">
    <property type="entry name" value="yjeF_cterm"/>
    <property type="match status" value="1"/>
</dbReference>
<dbReference type="SUPFAM" id="SSF53613">
    <property type="entry name" value="Ribokinase-like"/>
    <property type="match status" value="1"/>
</dbReference>
<keyword evidence="1 6" id="KW-0547">Nucleotide-binding</keyword>
<gene>
    <name evidence="6" type="primary">nnrD</name>
    <name evidence="8" type="ORF">PLANPX_5576</name>
</gene>
<organism evidence="8 9">
    <name type="scientific">Lacipirellula parvula</name>
    <dbReference type="NCBI Taxonomy" id="2650471"/>
    <lineage>
        <taxon>Bacteria</taxon>
        <taxon>Pseudomonadati</taxon>
        <taxon>Planctomycetota</taxon>
        <taxon>Planctomycetia</taxon>
        <taxon>Pirellulales</taxon>
        <taxon>Lacipirellulaceae</taxon>
        <taxon>Lacipirellula</taxon>
    </lineage>
</organism>
<dbReference type="EC" id="4.2.1.136" evidence="6"/>
<feature type="binding site" evidence="6">
    <location>
        <begin position="205"/>
        <end position="209"/>
    </location>
    <ligand>
        <name>AMP</name>
        <dbReference type="ChEBI" id="CHEBI:456215"/>
    </ligand>
</feature>
<dbReference type="GO" id="GO:0052855">
    <property type="term" value="F:ADP-dependent NAD(P)H-hydrate dehydratase activity"/>
    <property type="evidence" value="ECO:0007669"/>
    <property type="project" value="UniProtKB-UniRule"/>
</dbReference>
<dbReference type="Pfam" id="PF01256">
    <property type="entry name" value="Carb_kinase"/>
    <property type="match status" value="1"/>
</dbReference>
<name>A0A5K7XGF2_9BACT</name>
<evidence type="ECO:0000256" key="5">
    <source>
        <dbReference type="ARBA" id="ARBA00023239"/>
    </source>
</evidence>
<proteinExistence type="inferred from homology"/>
<dbReference type="InterPro" id="IPR029056">
    <property type="entry name" value="Ribokinase-like"/>
</dbReference>
<accession>A0A5K7XGF2</accession>
<dbReference type="GO" id="GO:0052856">
    <property type="term" value="F:NAD(P)HX epimerase activity"/>
    <property type="evidence" value="ECO:0007669"/>
    <property type="project" value="TreeGrafter"/>
</dbReference>
<comment type="similarity">
    <text evidence="6">Belongs to the NnrD/CARKD family.</text>
</comment>
<comment type="catalytic activity">
    <reaction evidence="6">
        <text>(6S)-NADPHX + ADP = AMP + phosphate + NADPH + H(+)</text>
        <dbReference type="Rhea" id="RHEA:32235"/>
        <dbReference type="ChEBI" id="CHEBI:15378"/>
        <dbReference type="ChEBI" id="CHEBI:43474"/>
        <dbReference type="ChEBI" id="CHEBI:57783"/>
        <dbReference type="ChEBI" id="CHEBI:64076"/>
        <dbReference type="ChEBI" id="CHEBI:456215"/>
        <dbReference type="ChEBI" id="CHEBI:456216"/>
        <dbReference type="EC" id="4.2.1.136"/>
    </reaction>
</comment>
<dbReference type="CDD" id="cd01171">
    <property type="entry name" value="YXKO-related"/>
    <property type="match status" value="1"/>
</dbReference>
<dbReference type="GO" id="GO:0005524">
    <property type="term" value="F:ATP binding"/>
    <property type="evidence" value="ECO:0007669"/>
    <property type="project" value="UniProtKB-KW"/>
</dbReference>
<comment type="cofactor">
    <cofactor evidence="6">
        <name>Mg(2+)</name>
        <dbReference type="ChEBI" id="CHEBI:18420"/>
    </cofactor>
</comment>
<dbReference type="InterPro" id="IPR000631">
    <property type="entry name" value="CARKD"/>
</dbReference>
<protein>
    <recommendedName>
        <fullName evidence="6">ADP-dependent (S)-NAD(P)H-hydrate dehydratase</fullName>
        <ecNumber evidence="6">4.2.1.136</ecNumber>
    </recommendedName>
    <alternativeName>
        <fullName evidence="6">ADP-dependent NAD(P)HX dehydratase</fullName>
    </alternativeName>
</protein>
<feature type="binding site" evidence="6">
    <location>
        <position position="233"/>
    </location>
    <ligand>
        <name>AMP</name>
        <dbReference type="ChEBI" id="CHEBI:456215"/>
    </ligand>
</feature>
<evidence type="ECO:0000259" key="7">
    <source>
        <dbReference type="PROSITE" id="PS51383"/>
    </source>
</evidence>
<keyword evidence="3 6" id="KW-0521">NADP</keyword>
<keyword evidence="4 6" id="KW-0520">NAD</keyword>
<keyword evidence="8" id="KW-0413">Isomerase</keyword>
<evidence type="ECO:0000256" key="3">
    <source>
        <dbReference type="ARBA" id="ARBA00022857"/>
    </source>
</evidence>
<evidence type="ECO:0000313" key="8">
    <source>
        <dbReference type="EMBL" id="BBO35964.1"/>
    </source>
</evidence>
<dbReference type="PANTHER" id="PTHR12592:SF0">
    <property type="entry name" value="ATP-DEPENDENT (S)-NAD(P)H-HYDRATE DEHYDRATASE"/>
    <property type="match status" value="1"/>
</dbReference>